<organism evidence="5 6">
    <name type="scientific">Pristionchus fissidentatus</name>
    <dbReference type="NCBI Taxonomy" id="1538716"/>
    <lineage>
        <taxon>Eukaryota</taxon>
        <taxon>Metazoa</taxon>
        <taxon>Ecdysozoa</taxon>
        <taxon>Nematoda</taxon>
        <taxon>Chromadorea</taxon>
        <taxon>Rhabditida</taxon>
        <taxon>Rhabditina</taxon>
        <taxon>Diplogasteromorpha</taxon>
        <taxon>Diplogasteroidea</taxon>
        <taxon>Neodiplogasteridae</taxon>
        <taxon>Pristionchus</taxon>
    </lineage>
</organism>
<dbReference type="Pfam" id="PF00400">
    <property type="entry name" value="WD40"/>
    <property type="match status" value="4"/>
</dbReference>
<name>A0AAV5WHA3_9BILA</name>
<evidence type="ECO:0000313" key="6">
    <source>
        <dbReference type="Proteomes" id="UP001432322"/>
    </source>
</evidence>
<dbReference type="AlphaFoldDB" id="A0AAV5WHA3"/>
<dbReference type="GO" id="GO:0006406">
    <property type="term" value="P:mRNA export from nucleus"/>
    <property type="evidence" value="ECO:0007669"/>
    <property type="project" value="InterPro"/>
</dbReference>
<protein>
    <recommendedName>
        <fullName evidence="7">WD40 domain-containing protein</fullName>
    </recommendedName>
</protein>
<evidence type="ECO:0000256" key="3">
    <source>
        <dbReference type="ARBA" id="ARBA00046343"/>
    </source>
</evidence>
<dbReference type="InterPro" id="IPR019775">
    <property type="entry name" value="WD40_repeat_CS"/>
</dbReference>
<accession>A0AAV5WHA3</accession>
<reference evidence="5" key="1">
    <citation type="submission" date="2023-10" db="EMBL/GenBank/DDBJ databases">
        <title>Genome assembly of Pristionchus species.</title>
        <authorList>
            <person name="Yoshida K."/>
            <person name="Sommer R.J."/>
        </authorList>
    </citation>
    <scope>NUCLEOTIDE SEQUENCE</scope>
    <source>
        <strain evidence="5">RS5133</strain>
    </source>
</reference>
<feature type="repeat" description="WD" evidence="4">
    <location>
        <begin position="106"/>
        <end position="141"/>
    </location>
</feature>
<dbReference type="InterPro" id="IPR036322">
    <property type="entry name" value="WD40_repeat_dom_sf"/>
</dbReference>
<dbReference type="FunFam" id="2.130.10.10:FF:000746">
    <property type="entry name" value="THO Complex (Transcription factor/nuclear export) subunit"/>
    <property type="match status" value="1"/>
</dbReference>
<dbReference type="Gene3D" id="2.130.10.10">
    <property type="entry name" value="YVTN repeat-like/Quinoprotein amine dehydrogenase"/>
    <property type="match status" value="2"/>
</dbReference>
<dbReference type="InterPro" id="IPR040132">
    <property type="entry name" value="Tex1/THOC3"/>
</dbReference>
<dbReference type="InterPro" id="IPR015943">
    <property type="entry name" value="WD40/YVTN_repeat-like_dom_sf"/>
</dbReference>
<dbReference type="PROSITE" id="PS50294">
    <property type="entry name" value="WD_REPEATS_REGION"/>
    <property type="match status" value="1"/>
</dbReference>
<keyword evidence="2" id="KW-0677">Repeat</keyword>
<dbReference type="SUPFAM" id="SSF50978">
    <property type="entry name" value="WD40 repeat-like"/>
    <property type="match status" value="1"/>
</dbReference>
<proteinExistence type="inferred from homology"/>
<dbReference type="PANTHER" id="PTHR22839:SF0">
    <property type="entry name" value="THO COMPLEX SUBUNIT 3"/>
    <property type="match status" value="1"/>
</dbReference>
<comment type="similarity">
    <text evidence="3">Belongs to the THOC3 family.</text>
</comment>
<feature type="non-terminal residue" evidence="5">
    <location>
        <position position="359"/>
    </location>
</feature>
<evidence type="ECO:0000256" key="2">
    <source>
        <dbReference type="ARBA" id="ARBA00022737"/>
    </source>
</evidence>
<evidence type="ECO:0000313" key="5">
    <source>
        <dbReference type="EMBL" id="GMT30119.1"/>
    </source>
</evidence>
<dbReference type="GO" id="GO:0000445">
    <property type="term" value="C:THO complex part of transcription export complex"/>
    <property type="evidence" value="ECO:0007669"/>
    <property type="project" value="TreeGrafter"/>
</dbReference>
<dbReference type="SMART" id="SM00320">
    <property type="entry name" value="WD40"/>
    <property type="match status" value="6"/>
</dbReference>
<keyword evidence="6" id="KW-1185">Reference proteome</keyword>
<dbReference type="PROSITE" id="PS00678">
    <property type="entry name" value="WD_REPEATS_1"/>
    <property type="match status" value="1"/>
</dbReference>
<dbReference type="PANTHER" id="PTHR22839">
    <property type="entry name" value="THO COMPLEX SUBUNIT 3 THO3"/>
    <property type="match status" value="1"/>
</dbReference>
<gene>
    <name evidence="5" type="ORF">PFISCL1PPCAC_21416</name>
</gene>
<evidence type="ECO:0000256" key="4">
    <source>
        <dbReference type="PROSITE-ProRule" id="PRU00221"/>
    </source>
</evidence>
<dbReference type="PROSITE" id="PS50082">
    <property type="entry name" value="WD_REPEATS_2"/>
    <property type="match status" value="1"/>
</dbReference>
<keyword evidence="1 4" id="KW-0853">WD repeat</keyword>
<evidence type="ECO:0008006" key="7">
    <source>
        <dbReference type="Google" id="ProtNLM"/>
    </source>
</evidence>
<dbReference type="EMBL" id="BTSY01000005">
    <property type="protein sequence ID" value="GMT30119.1"/>
    <property type="molecule type" value="Genomic_DNA"/>
</dbReference>
<evidence type="ECO:0000256" key="1">
    <source>
        <dbReference type="ARBA" id="ARBA00022574"/>
    </source>
</evidence>
<sequence>MVSSSESGGSRTSRRMIARGTSVDDFVDHFQSMKRIRGFELQGVSSRGYSSQLDSRYGSAASASGSMLYSVAWNCDGTQIATGSEDKIVSVGTLDLTGKFRQTLVGATHSDSVNKVAWHPSHPSILASASADRSLCIWDTRQKASKPGRLPTKAPCTTVAWSPCGQYLVLGDKDERLSLVDERTFTVGKSLDLSKAVLNEFVYDASGKHLIVALGSGKIGIVDMPSLSLSRTLAAHSPQSSCISVALSPSGDRFAVGASDALCSIWDSADLICERMISRLDYMIRAVSFSHDGLLLAVGSEDHTVDVAYVEDGTKIAGVCTESETYSVAWHPRVHLLALACSASTDSRRDSRLRVFGFP</sequence>
<dbReference type="Proteomes" id="UP001432322">
    <property type="component" value="Unassembled WGS sequence"/>
</dbReference>
<comment type="caution">
    <text evidence="5">The sequence shown here is derived from an EMBL/GenBank/DDBJ whole genome shotgun (WGS) entry which is preliminary data.</text>
</comment>
<dbReference type="InterPro" id="IPR001680">
    <property type="entry name" value="WD40_rpt"/>
</dbReference>